<dbReference type="Pfam" id="PF02535">
    <property type="entry name" value="Zip"/>
    <property type="match status" value="1"/>
</dbReference>
<dbReference type="GO" id="GO:0005886">
    <property type="term" value="C:plasma membrane"/>
    <property type="evidence" value="ECO:0007669"/>
    <property type="project" value="UniProtKB-SubCell"/>
</dbReference>
<dbReference type="Proteomes" id="UP000706891">
    <property type="component" value="Unassembled WGS sequence"/>
</dbReference>
<feature type="transmembrane region" description="Helical" evidence="8">
    <location>
        <begin position="6"/>
        <end position="22"/>
    </location>
</feature>
<feature type="transmembrane region" description="Helical" evidence="8">
    <location>
        <begin position="233"/>
        <end position="255"/>
    </location>
</feature>
<comment type="caution">
    <text evidence="9">The sequence shown here is derived from an EMBL/GenBank/DDBJ whole genome shotgun (WGS) entry which is preliminary data.</text>
</comment>
<comment type="subcellular location">
    <subcellularLocation>
        <location evidence="1">Cell membrane</location>
        <topology evidence="1">Multi-pass membrane protein</topology>
    </subcellularLocation>
</comment>
<evidence type="ECO:0000256" key="4">
    <source>
        <dbReference type="ARBA" id="ARBA00022692"/>
    </source>
</evidence>
<feature type="transmembrane region" description="Helical" evidence="8">
    <location>
        <begin position="108"/>
        <end position="132"/>
    </location>
</feature>
<protein>
    <submittedName>
        <fullName evidence="9">ZIP family metal transporter</fullName>
    </submittedName>
</protein>
<proteinExistence type="inferred from homology"/>
<evidence type="ECO:0000256" key="7">
    <source>
        <dbReference type="ARBA" id="ARBA00023136"/>
    </source>
</evidence>
<keyword evidence="6 8" id="KW-1133">Transmembrane helix</keyword>
<gene>
    <name evidence="9" type="ORF">H6A34_05005</name>
</gene>
<keyword evidence="4 8" id="KW-0812">Transmembrane</keyword>
<evidence type="ECO:0000313" key="9">
    <source>
        <dbReference type="EMBL" id="MBM6673234.1"/>
    </source>
</evidence>
<evidence type="ECO:0000256" key="2">
    <source>
        <dbReference type="ARBA" id="ARBA00006939"/>
    </source>
</evidence>
<feature type="transmembrane region" description="Helical" evidence="8">
    <location>
        <begin position="138"/>
        <end position="156"/>
    </location>
</feature>
<feature type="transmembrane region" description="Helical" evidence="8">
    <location>
        <begin position="64"/>
        <end position="87"/>
    </location>
</feature>
<name>A0A938WU64_9BACT</name>
<feature type="transmembrane region" description="Helical" evidence="8">
    <location>
        <begin position="204"/>
        <end position="221"/>
    </location>
</feature>
<dbReference type="InterPro" id="IPR003689">
    <property type="entry name" value="ZIP"/>
</dbReference>
<dbReference type="RefSeq" id="WP_205103871.1">
    <property type="nucleotide sequence ID" value="NZ_JACJJG010000016.1"/>
</dbReference>
<evidence type="ECO:0000313" key="10">
    <source>
        <dbReference type="Proteomes" id="UP000706891"/>
    </source>
</evidence>
<evidence type="ECO:0000256" key="3">
    <source>
        <dbReference type="ARBA" id="ARBA00022475"/>
    </source>
</evidence>
<evidence type="ECO:0000256" key="6">
    <source>
        <dbReference type="ARBA" id="ARBA00022989"/>
    </source>
</evidence>
<evidence type="ECO:0000256" key="8">
    <source>
        <dbReference type="SAM" id="Phobius"/>
    </source>
</evidence>
<dbReference type="GO" id="GO:0005385">
    <property type="term" value="F:zinc ion transmembrane transporter activity"/>
    <property type="evidence" value="ECO:0007669"/>
    <property type="project" value="TreeGrafter"/>
</dbReference>
<reference evidence="9" key="2">
    <citation type="journal article" date="2021" name="Sci. Rep.">
        <title>The distribution of antibiotic resistance genes in chicken gut microbiota commensals.</title>
        <authorList>
            <person name="Juricova H."/>
            <person name="Matiasovicova J."/>
            <person name="Kubasova T."/>
            <person name="Cejkova D."/>
            <person name="Rychlik I."/>
        </authorList>
    </citation>
    <scope>NUCLEOTIDE SEQUENCE</scope>
    <source>
        <strain evidence="9">An824</strain>
    </source>
</reference>
<organism evidence="9 10">
    <name type="scientific">Marseilla massiliensis</name>
    <dbReference type="NCBI Taxonomy" id="1841864"/>
    <lineage>
        <taxon>Bacteria</taxon>
        <taxon>Pseudomonadati</taxon>
        <taxon>Bacteroidota</taxon>
        <taxon>Bacteroidia</taxon>
        <taxon>Bacteroidales</taxon>
        <taxon>Prevotellaceae</taxon>
        <taxon>Marseilla</taxon>
    </lineage>
</organism>
<evidence type="ECO:0000256" key="1">
    <source>
        <dbReference type="ARBA" id="ARBA00004651"/>
    </source>
</evidence>
<keyword evidence="3" id="KW-1003">Cell membrane</keyword>
<keyword evidence="5" id="KW-0862">Zinc</keyword>
<keyword evidence="7 8" id="KW-0472">Membrane</keyword>
<dbReference type="PANTHER" id="PTHR11040:SF211">
    <property type="entry name" value="ZINC TRANSPORTER ZIP11"/>
    <property type="match status" value="1"/>
</dbReference>
<dbReference type="PANTHER" id="PTHR11040">
    <property type="entry name" value="ZINC/IRON TRANSPORTER"/>
    <property type="match status" value="1"/>
</dbReference>
<feature type="transmembrane region" description="Helical" evidence="8">
    <location>
        <begin position="177"/>
        <end position="198"/>
    </location>
</feature>
<sequence>MLTTILIPFLGTILGSAFVFFMRGAMPSLVQKTLLGFASGVMVAASVWSLLIPGIDMCADMGRMAVVPAAVGLLAGMAFLLAIDRLTPHLHIGNSKPEGPRSRLSRTAMLSLAVTIHNLPEGMSVGVVLAGAMQQGSAITSAAAMAMALGIAIQNIPEGAIISMPMRAEGNSRLRSFTMGALSGLVEPLGALLVVALASVLTPALPYLLAFAAGAMLYVVVEELIPEMSEGEHSNIGTIGFAIGFTLMMVLDVVLS</sequence>
<reference evidence="9" key="1">
    <citation type="submission" date="2020-08" db="EMBL/GenBank/DDBJ databases">
        <authorList>
            <person name="Cejkova D."/>
            <person name="Kubasova T."/>
            <person name="Jahodarova E."/>
            <person name="Rychlik I."/>
        </authorList>
    </citation>
    <scope>NUCLEOTIDE SEQUENCE</scope>
    <source>
        <strain evidence="9">An824</strain>
    </source>
</reference>
<keyword evidence="10" id="KW-1185">Reference proteome</keyword>
<dbReference type="EMBL" id="JACJJG010000016">
    <property type="protein sequence ID" value="MBM6673234.1"/>
    <property type="molecule type" value="Genomic_DNA"/>
</dbReference>
<dbReference type="AlphaFoldDB" id="A0A938WU64"/>
<evidence type="ECO:0000256" key="5">
    <source>
        <dbReference type="ARBA" id="ARBA00022833"/>
    </source>
</evidence>
<feature type="transmembrane region" description="Helical" evidence="8">
    <location>
        <begin position="34"/>
        <end position="52"/>
    </location>
</feature>
<comment type="similarity">
    <text evidence="2">Belongs to the ZIP transporter (TC 2.A.5) family.</text>
</comment>
<accession>A0A938WU64</accession>